<name>A0ABM4W339_COFAR</name>
<evidence type="ECO:0000256" key="6">
    <source>
        <dbReference type="ARBA" id="ARBA00022918"/>
    </source>
</evidence>
<protein>
    <recommendedName>
        <fullName evidence="7">Reverse transcriptase RNase H-like domain-containing protein</fullName>
    </recommendedName>
</protein>
<evidence type="ECO:0000256" key="4">
    <source>
        <dbReference type="ARBA" id="ARBA00022759"/>
    </source>
</evidence>
<evidence type="ECO:0000313" key="9">
    <source>
        <dbReference type="RefSeq" id="XP_071926154.1"/>
    </source>
</evidence>
<sequence length="212" mass="23506">MVLTPLTPAQVCEDQLKLQRECDLDCQKRKQRTVDPGTCSTSICEQSTKGQVSTPSVPRDHALTKPSTRKQNMIIKAKDVRKLANADQPILLMICKHVLLGVVELDKALLSSMVALLQEFMDVLPDEILDGLPPIRGIEHQIDLILGAPLPNKPAYRMGPKETKEFQRQVDGLLGIGAVFMQDKRSCAFFSEKLGGAALNYSTYDKELYALV</sequence>
<organism evidence="8 9">
    <name type="scientific">Coffea arabica</name>
    <name type="common">Arabian coffee</name>
    <dbReference type="NCBI Taxonomy" id="13443"/>
    <lineage>
        <taxon>Eukaryota</taxon>
        <taxon>Viridiplantae</taxon>
        <taxon>Streptophyta</taxon>
        <taxon>Embryophyta</taxon>
        <taxon>Tracheophyta</taxon>
        <taxon>Spermatophyta</taxon>
        <taxon>Magnoliopsida</taxon>
        <taxon>eudicotyledons</taxon>
        <taxon>Gunneridae</taxon>
        <taxon>Pentapetalae</taxon>
        <taxon>asterids</taxon>
        <taxon>lamiids</taxon>
        <taxon>Gentianales</taxon>
        <taxon>Rubiaceae</taxon>
        <taxon>Ixoroideae</taxon>
        <taxon>Gardenieae complex</taxon>
        <taxon>Bertiereae - Coffeeae clade</taxon>
        <taxon>Coffeeae</taxon>
        <taxon>Coffea</taxon>
    </lineage>
</organism>
<dbReference type="InterPro" id="IPR043502">
    <property type="entry name" value="DNA/RNA_pol_sf"/>
</dbReference>
<evidence type="ECO:0000313" key="8">
    <source>
        <dbReference type="Proteomes" id="UP001652660"/>
    </source>
</evidence>
<evidence type="ECO:0000259" key="7">
    <source>
        <dbReference type="Pfam" id="PF17917"/>
    </source>
</evidence>
<dbReference type="Pfam" id="PF17917">
    <property type="entry name" value="RT_RNaseH"/>
    <property type="match status" value="1"/>
</dbReference>
<proteinExistence type="predicted"/>
<evidence type="ECO:0000256" key="1">
    <source>
        <dbReference type="ARBA" id="ARBA00022679"/>
    </source>
</evidence>
<dbReference type="SUPFAM" id="SSF56672">
    <property type="entry name" value="DNA/RNA polymerases"/>
    <property type="match status" value="1"/>
</dbReference>
<keyword evidence="5" id="KW-0378">Hydrolase</keyword>
<evidence type="ECO:0000256" key="2">
    <source>
        <dbReference type="ARBA" id="ARBA00022695"/>
    </source>
</evidence>
<dbReference type="Proteomes" id="UP001652660">
    <property type="component" value="Chromosome 11c"/>
</dbReference>
<dbReference type="InterPro" id="IPR041373">
    <property type="entry name" value="RT_RNaseH"/>
</dbReference>
<keyword evidence="1" id="KW-0808">Transferase</keyword>
<dbReference type="PANTHER" id="PTHR35046:SF9">
    <property type="entry name" value="RNA-DIRECTED DNA POLYMERASE"/>
    <property type="match status" value="1"/>
</dbReference>
<gene>
    <name evidence="9" type="primary">LOC140016517</name>
</gene>
<evidence type="ECO:0000256" key="3">
    <source>
        <dbReference type="ARBA" id="ARBA00022722"/>
    </source>
</evidence>
<dbReference type="RefSeq" id="XP_071926154.1">
    <property type="nucleotide sequence ID" value="XM_072070053.1"/>
</dbReference>
<keyword evidence="6" id="KW-0695">RNA-directed DNA polymerase</keyword>
<reference evidence="9" key="1">
    <citation type="submission" date="2025-08" db="UniProtKB">
        <authorList>
            <consortium name="RefSeq"/>
        </authorList>
    </citation>
    <scope>IDENTIFICATION</scope>
    <source>
        <tissue evidence="9">Leaves</tissue>
    </source>
</reference>
<dbReference type="GeneID" id="140016517"/>
<keyword evidence="4" id="KW-0255">Endonuclease</keyword>
<evidence type="ECO:0000256" key="5">
    <source>
        <dbReference type="ARBA" id="ARBA00022801"/>
    </source>
</evidence>
<feature type="domain" description="Reverse transcriptase RNase H-like" evidence="7">
    <location>
        <begin position="174"/>
        <end position="212"/>
    </location>
</feature>
<keyword evidence="3" id="KW-0540">Nuclease</keyword>
<dbReference type="PANTHER" id="PTHR35046">
    <property type="entry name" value="ZINC KNUCKLE (CCHC-TYPE) FAMILY PROTEIN"/>
    <property type="match status" value="1"/>
</dbReference>
<keyword evidence="8" id="KW-1185">Reference proteome</keyword>
<accession>A0ABM4W339</accession>
<keyword evidence="2" id="KW-0548">Nucleotidyltransferase</keyword>